<dbReference type="InterPro" id="IPR052751">
    <property type="entry name" value="Plant_MAPKKK"/>
</dbReference>
<dbReference type="InterPro" id="IPR008271">
    <property type="entry name" value="Ser/Thr_kinase_AS"/>
</dbReference>
<dbReference type="PANTHER" id="PTHR48011">
    <property type="entry name" value="CCR4-NOT TRANSCRIPTIONAL COMPLEX SUBUNIT CAF120-RELATED"/>
    <property type="match status" value="1"/>
</dbReference>
<organism evidence="8 9">
    <name type="scientific">Phtheirospermum japonicum</name>
    <dbReference type="NCBI Taxonomy" id="374723"/>
    <lineage>
        <taxon>Eukaryota</taxon>
        <taxon>Viridiplantae</taxon>
        <taxon>Streptophyta</taxon>
        <taxon>Embryophyta</taxon>
        <taxon>Tracheophyta</taxon>
        <taxon>Spermatophyta</taxon>
        <taxon>Magnoliopsida</taxon>
        <taxon>eudicotyledons</taxon>
        <taxon>Gunneridae</taxon>
        <taxon>Pentapetalae</taxon>
        <taxon>asterids</taxon>
        <taxon>lamiids</taxon>
        <taxon>Lamiales</taxon>
        <taxon>Orobanchaceae</taxon>
        <taxon>Orobanchaceae incertae sedis</taxon>
        <taxon>Phtheirospermum</taxon>
    </lineage>
</organism>
<evidence type="ECO:0000256" key="4">
    <source>
        <dbReference type="ARBA" id="ARBA00022840"/>
    </source>
</evidence>
<evidence type="ECO:0000256" key="3">
    <source>
        <dbReference type="ARBA" id="ARBA00022777"/>
    </source>
</evidence>
<dbReference type="PROSITE" id="PS00107">
    <property type="entry name" value="PROTEIN_KINASE_ATP"/>
    <property type="match status" value="1"/>
</dbReference>
<evidence type="ECO:0000256" key="5">
    <source>
        <dbReference type="PROSITE-ProRule" id="PRU10141"/>
    </source>
</evidence>
<comment type="caution">
    <text evidence="8">The sequence shown here is derived from an EMBL/GenBank/DDBJ whole genome shotgun (WGS) entry which is preliminary data.</text>
</comment>
<dbReference type="InterPro" id="IPR000719">
    <property type="entry name" value="Prot_kinase_dom"/>
</dbReference>
<dbReference type="PANTHER" id="PTHR48011:SF103">
    <property type="entry name" value="MITOGEN-ACTIVATED PROTEIN KINASE KINASE KINASE YODA-LIKE"/>
    <property type="match status" value="1"/>
</dbReference>
<feature type="domain" description="Protein kinase" evidence="7">
    <location>
        <begin position="25"/>
        <end position="216"/>
    </location>
</feature>
<name>A0A830CEA9_9LAMI</name>
<keyword evidence="6" id="KW-0723">Serine/threonine-protein kinase</keyword>
<evidence type="ECO:0000256" key="6">
    <source>
        <dbReference type="RuleBase" id="RU000304"/>
    </source>
</evidence>
<dbReference type="SMART" id="SM00220">
    <property type="entry name" value="S_TKc"/>
    <property type="match status" value="1"/>
</dbReference>
<dbReference type="AlphaFoldDB" id="A0A830CEA9"/>
<evidence type="ECO:0000256" key="1">
    <source>
        <dbReference type="ARBA" id="ARBA00022679"/>
    </source>
</evidence>
<dbReference type="Pfam" id="PF00069">
    <property type="entry name" value="Pkinase"/>
    <property type="match status" value="1"/>
</dbReference>
<dbReference type="Proteomes" id="UP000653305">
    <property type="component" value="Unassembled WGS sequence"/>
</dbReference>
<proteinExistence type="inferred from homology"/>
<gene>
    <name evidence="8" type="ORF">PHJA_001500900</name>
</gene>
<dbReference type="EMBL" id="BMAC01000319">
    <property type="protein sequence ID" value="GFP93565.1"/>
    <property type="molecule type" value="Genomic_DNA"/>
</dbReference>
<feature type="binding site" evidence="5">
    <location>
        <position position="63"/>
    </location>
    <ligand>
        <name>ATP</name>
        <dbReference type="ChEBI" id="CHEBI:30616"/>
    </ligand>
</feature>
<comment type="similarity">
    <text evidence="6">Belongs to the protein kinase superfamily.</text>
</comment>
<keyword evidence="1" id="KW-0808">Transferase</keyword>
<dbReference type="GO" id="GO:0005524">
    <property type="term" value="F:ATP binding"/>
    <property type="evidence" value="ECO:0007669"/>
    <property type="project" value="UniProtKB-UniRule"/>
</dbReference>
<dbReference type="SUPFAM" id="SSF56112">
    <property type="entry name" value="Protein kinase-like (PK-like)"/>
    <property type="match status" value="1"/>
</dbReference>
<dbReference type="PROSITE" id="PS00108">
    <property type="entry name" value="PROTEIN_KINASE_ST"/>
    <property type="match status" value="1"/>
</dbReference>
<dbReference type="Gene3D" id="1.10.510.10">
    <property type="entry name" value="Transferase(Phosphotransferase) domain 1"/>
    <property type="match status" value="1"/>
</dbReference>
<dbReference type="OrthoDB" id="8693905at2759"/>
<dbReference type="InterPro" id="IPR011009">
    <property type="entry name" value="Kinase-like_dom_sf"/>
</dbReference>
<keyword evidence="3 8" id="KW-0418">Kinase</keyword>
<keyword evidence="2 5" id="KW-0547">Nucleotide-binding</keyword>
<dbReference type="GO" id="GO:0007165">
    <property type="term" value="P:signal transduction"/>
    <property type="evidence" value="ECO:0007669"/>
    <property type="project" value="TreeGrafter"/>
</dbReference>
<dbReference type="InterPro" id="IPR017441">
    <property type="entry name" value="Protein_kinase_ATP_BS"/>
</dbReference>
<keyword evidence="4 5" id="KW-0067">ATP-binding</keyword>
<dbReference type="GO" id="GO:0004674">
    <property type="term" value="F:protein serine/threonine kinase activity"/>
    <property type="evidence" value="ECO:0007669"/>
    <property type="project" value="UniProtKB-KW"/>
</dbReference>
<keyword evidence="9" id="KW-1185">Reference proteome</keyword>
<sequence length="216" mass="23681">MKIKRNYDHVAQDKIVNEHGDGVSWIRGPLLGRGTFGRVHKASLRIKHQSKYKSCFPCEMAVKSAEVSVAGTLLVEREIMSNLKVCPYVIQCFGEETTMGYNGDLAYNILLEYGSGGSLADRIRKSGGNGLSEQEVKKHTRSILRGLKHINGMGYVHCDLKPGNILLVPNDTGKGGNIDSIEFRAKIGDFGLGQEAGLATLSEGYNYVFIARGCDR</sequence>
<evidence type="ECO:0000313" key="8">
    <source>
        <dbReference type="EMBL" id="GFP93565.1"/>
    </source>
</evidence>
<evidence type="ECO:0000259" key="7">
    <source>
        <dbReference type="PROSITE" id="PS50011"/>
    </source>
</evidence>
<evidence type="ECO:0000313" key="9">
    <source>
        <dbReference type="Proteomes" id="UP000653305"/>
    </source>
</evidence>
<reference evidence="8" key="1">
    <citation type="submission" date="2020-07" db="EMBL/GenBank/DDBJ databases">
        <title>Ethylene signaling mediates host invasion by parasitic plants.</title>
        <authorList>
            <person name="Yoshida S."/>
        </authorList>
    </citation>
    <scope>NUCLEOTIDE SEQUENCE</scope>
    <source>
        <strain evidence="8">Okayama</strain>
    </source>
</reference>
<dbReference type="PROSITE" id="PS50011">
    <property type="entry name" value="PROTEIN_KINASE_DOM"/>
    <property type="match status" value="1"/>
</dbReference>
<evidence type="ECO:0000256" key="2">
    <source>
        <dbReference type="ARBA" id="ARBA00022741"/>
    </source>
</evidence>
<accession>A0A830CEA9</accession>
<protein>
    <submittedName>
        <fullName evidence="8">Mitogen-activated protein kinase kinase kinase 3</fullName>
    </submittedName>
</protein>